<feature type="transmembrane region" description="Helical" evidence="1">
    <location>
        <begin position="6"/>
        <end position="24"/>
    </location>
</feature>
<dbReference type="Proteomes" id="UP001224781">
    <property type="component" value="Unassembled WGS sequence"/>
</dbReference>
<reference evidence="2 3" key="1">
    <citation type="submission" date="2023-07" db="EMBL/GenBank/DDBJ databases">
        <title>Functional and genomic diversity of the sorghum phyllosphere microbiome.</title>
        <authorList>
            <person name="Shade A."/>
        </authorList>
    </citation>
    <scope>NUCLEOTIDE SEQUENCE [LARGE SCALE GENOMIC DNA]</scope>
    <source>
        <strain evidence="2 3">SORGH_AS_1126</strain>
    </source>
</reference>
<sequence length="34" mass="4117">MSLHTLATLALIALPIYFFFRWVQYDSENQDKQR</sequence>
<evidence type="ECO:0000313" key="3">
    <source>
        <dbReference type="Proteomes" id="UP001224781"/>
    </source>
</evidence>
<keyword evidence="1" id="KW-1133">Transmembrane helix</keyword>
<keyword evidence="1" id="KW-0472">Membrane</keyword>
<name>A0ABU0ULC8_9HYPH</name>
<keyword evidence="1" id="KW-0812">Transmembrane</keyword>
<dbReference type="EMBL" id="JAUTBL010000002">
    <property type="protein sequence ID" value="MDQ1185752.1"/>
    <property type="molecule type" value="Genomic_DNA"/>
</dbReference>
<proteinExistence type="predicted"/>
<organism evidence="2 3">
    <name type="scientific">Agrobacterium larrymoorei</name>
    <dbReference type="NCBI Taxonomy" id="160699"/>
    <lineage>
        <taxon>Bacteria</taxon>
        <taxon>Pseudomonadati</taxon>
        <taxon>Pseudomonadota</taxon>
        <taxon>Alphaproteobacteria</taxon>
        <taxon>Hyphomicrobiales</taxon>
        <taxon>Rhizobiaceae</taxon>
        <taxon>Rhizobium/Agrobacterium group</taxon>
        <taxon>Agrobacterium</taxon>
    </lineage>
</organism>
<evidence type="ECO:0000313" key="2">
    <source>
        <dbReference type="EMBL" id="MDQ1185752.1"/>
    </source>
</evidence>
<accession>A0ABU0ULC8</accession>
<gene>
    <name evidence="2" type="ORF">QE408_002895</name>
</gene>
<comment type="caution">
    <text evidence="2">The sequence shown here is derived from an EMBL/GenBank/DDBJ whole genome shotgun (WGS) entry which is preliminary data.</text>
</comment>
<keyword evidence="3" id="KW-1185">Reference proteome</keyword>
<evidence type="ECO:0000256" key="1">
    <source>
        <dbReference type="SAM" id="Phobius"/>
    </source>
</evidence>
<protein>
    <submittedName>
        <fullName evidence="2">Uncharacterized protein</fullName>
    </submittedName>
</protein>